<evidence type="ECO:0000313" key="4">
    <source>
        <dbReference type="EMBL" id="KAJ8379968.1"/>
    </source>
</evidence>
<sequence length="402" mass="46855">MGTHIDMLLVTANVGSLFDNVGEIESDWLREFFTTVHTYKPRFVALHFQEVGGKDYMVNMGNAENFFRNIESSEEMRDFDRFCIYVDNHFKAVDRFTALGSMYFIHKSLKNIYQYDFNVKEFKAVLGHNKYVGSLDGVTTVEKEKFPKNFWPDIKWSRKGYMRTRWLIHNQGLDLVNVHLFHDASNLIACNSSPSVYSGNRKKALRYVINRVSDSSSSPVPFFLFGDFNFRLDTLSLVESLSRSADVQKVKKDSSNEVEKIICEEKDNDHKVLLHIETKLFAYLHQAVFREDNGRALLKYDKEITAFEDVITEEDILFPPSYPYSEDYNKPTQYMNTRCPAWCDRIVMSHSARDVISRMEEGEGQCGVQHTRPQCLHGRPQACFLVLWVEDKQPLRRSLELY</sequence>
<evidence type="ECO:0000259" key="3">
    <source>
        <dbReference type="SMART" id="SM00128"/>
    </source>
</evidence>
<keyword evidence="5" id="KW-1185">Reference proteome</keyword>
<dbReference type="InterPro" id="IPR000300">
    <property type="entry name" value="IPPc"/>
</dbReference>
<evidence type="ECO:0000256" key="1">
    <source>
        <dbReference type="ARBA" id="ARBA00012997"/>
    </source>
</evidence>
<dbReference type="Gene3D" id="3.60.10.10">
    <property type="entry name" value="Endonuclease/exonuclease/phosphatase"/>
    <property type="match status" value="1"/>
</dbReference>
<dbReference type="InterPro" id="IPR036691">
    <property type="entry name" value="Endo/exonu/phosph_ase_sf"/>
</dbReference>
<gene>
    <name evidence="4" type="ORF">SKAU_G00007460</name>
</gene>
<dbReference type="PANTHER" id="PTHR12997:SF9">
    <property type="entry name" value="INOSITOL-POLYPHOSPHATE 5-PHOSPHATASE"/>
    <property type="match status" value="1"/>
</dbReference>
<proteinExistence type="inferred from homology"/>
<comment type="similarity">
    <text evidence="2">Belongs to the inositol 1,4,5-trisphosphate 5-phosphatase type I family.</text>
</comment>
<dbReference type="EMBL" id="JAINUF010000001">
    <property type="protein sequence ID" value="KAJ8379968.1"/>
    <property type="molecule type" value="Genomic_DNA"/>
</dbReference>
<dbReference type="PANTHER" id="PTHR12997">
    <property type="entry name" value="TYPE I INOSITOL-1,4,5-TRISPHOSPHATE 5-PHOSPHATASE"/>
    <property type="match status" value="1"/>
</dbReference>
<dbReference type="SUPFAM" id="SSF56219">
    <property type="entry name" value="DNase I-like"/>
    <property type="match status" value="1"/>
</dbReference>
<protein>
    <recommendedName>
        <fullName evidence="1">inositol-polyphosphate 5-phosphatase</fullName>
        <ecNumber evidence="1">3.1.3.56</ecNumber>
    </recommendedName>
</protein>
<dbReference type="InterPro" id="IPR039737">
    <property type="entry name" value="INPP5A"/>
</dbReference>
<evidence type="ECO:0000256" key="2">
    <source>
        <dbReference type="ARBA" id="ARBA00023599"/>
    </source>
</evidence>
<dbReference type="GO" id="GO:0046856">
    <property type="term" value="P:phosphatidylinositol dephosphorylation"/>
    <property type="evidence" value="ECO:0007669"/>
    <property type="project" value="InterPro"/>
</dbReference>
<dbReference type="AlphaFoldDB" id="A0A9Q1GAI0"/>
<dbReference type="Proteomes" id="UP001152622">
    <property type="component" value="Chromosome 1"/>
</dbReference>
<evidence type="ECO:0000313" key="5">
    <source>
        <dbReference type="Proteomes" id="UP001152622"/>
    </source>
</evidence>
<comment type="caution">
    <text evidence="4">The sequence shown here is derived from an EMBL/GenBank/DDBJ whole genome shotgun (WGS) entry which is preliminary data.</text>
</comment>
<accession>A0A9Q1GAI0</accession>
<feature type="domain" description="Inositol polyphosphate-related phosphatase" evidence="3">
    <location>
        <begin position="3"/>
        <end position="395"/>
    </location>
</feature>
<dbReference type="OrthoDB" id="5780965at2759"/>
<dbReference type="EC" id="3.1.3.56" evidence="1"/>
<name>A0A9Q1GAI0_SYNKA</name>
<dbReference type="SMART" id="SM00128">
    <property type="entry name" value="IPPc"/>
    <property type="match status" value="1"/>
</dbReference>
<organism evidence="4 5">
    <name type="scientific">Synaphobranchus kaupii</name>
    <name type="common">Kaup's arrowtooth eel</name>
    <dbReference type="NCBI Taxonomy" id="118154"/>
    <lineage>
        <taxon>Eukaryota</taxon>
        <taxon>Metazoa</taxon>
        <taxon>Chordata</taxon>
        <taxon>Craniata</taxon>
        <taxon>Vertebrata</taxon>
        <taxon>Euteleostomi</taxon>
        <taxon>Actinopterygii</taxon>
        <taxon>Neopterygii</taxon>
        <taxon>Teleostei</taxon>
        <taxon>Anguilliformes</taxon>
        <taxon>Synaphobranchidae</taxon>
        <taxon>Synaphobranchus</taxon>
    </lineage>
</organism>
<reference evidence="4" key="1">
    <citation type="journal article" date="2023" name="Science">
        <title>Genome structures resolve the early diversification of teleost fishes.</title>
        <authorList>
            <person name="Parey E."/>
            <person name="Louis A."/>
            <person name="Montfort J."/>
            <person name="Bouchez O."/>
            <person name="Roques C."/>
            <person name="Iampietro C."/>
            <person name="Lluch J."/>
            <person name="Castinel A."/>
            <person name="Donnadieu C."/>
            <person name="Desvignes T."/>
            <person name="Floi Bucao C."/>
            <person name="Jouanno E."/>
            <person name="Wen M."/>
            <person name="Mejri S."/>
            <person name="Dirks R."/>
            <person name="Jansen H."/>
            <person name="Henkel C."/>
            <person name="Chen W.J."/>
            <person name="Zahm M."/>
            <person name="Cabau C."/>
            <person name="Klopp C."/>
            <person name="Thompson A.W."/>
            <person name="Robinson-Rechavi M."/>
            <person name="Braasch I."/>
            <person name="Lecointre G."/>
            <person name="Bobe J."/>
            <person name="Postlethwait J.H."/>
            <person name="Berthelot C."/>
            <person name="Roest Crollius H."/>
            <person name="Guiguen Y."/>
        </authorList>
    </citation>
    <scope>NUCLEOTIDE SEQUENCE</scope>
    <source>
        <strain evidence="4">WJC10195</strain>
    </source>
</reference>
<dbReference type="Pfam" id="PF22669">
    <property type="entry name" value="Exo_endo_phos2"/>
    <property type="match status" value="1"/>
</dbReference>
<dbReference type="CDD" id="cd09092">
    <property type="entry name" value="INPP5A"/>
    <property type="match status" value="1"/>
</dbReference>
<dbReference type="GO" id="GO:0004445">
    <property type="term" value="F:inositol-polyphosphate 5-phosphatase activity"/>
    <property type="evidence" value="ECO:0007669"/>
    <property type="project" value="UniProtKB-EC"/>
</dbReference>